<organism evidence="2">
    <name type="scientific">bioreactor metagenome</name>
    <dbReference type="NCBI Taxonomy" id="1076179"/>
    <lineage>
        <taxon>unclassified sequences</taxon>
        <taxon>metagenomes</taxon>
        <taxon>ecological metagenomes</taxon>
    </lineage>
</organism>
<sequence length="138" mass="15161">MVIRYKKKTQSQKRFIMVVSLTATVIIILIGALSGLLFGASYIVDQSLSDPDVLVNPSLSGNDIVVTIYEGRRLHELTQLSVEIEGYSPVVRDVQKGAHEVVFTGIAVQITETRTVGVRGIFIDGTVKLLKVVELKFT</sequence>
<accession>A0A644UFS5</accession>
<keyword evidence="1" id="KW-1133">Transmembrane helix</keyword>
<protein>
    <submittedName>
        <fullName evidence="2">Uncharacterized protein</fullName>
    </submittedName>
</protein>
<dbReference type="AlphaFoldDB" id="A0A644UFS5"/>
<reference evidence="2" key="1">
    <citation type="submission" date="2019-08" db="EMBL/GenBank/DDBJ databases">
        <authorList>
            <person name="Kucharzyk K."/>
            <person name="Murdoch R.W."/>
            <person name="Higgins S."/>
            <person name="Loffler F."/>
        </authorList>
    </citation>
    <scope>NUCLEOTIDE SEQUENCE</scope>
</reference>
<keyword evidence="1" id="KW-0472">Membrane</keyword>
<keyword evidence="1" id="KW-0812">Transmembrane</keyword>
<evidence type="ECO:0000256" key="1">
    <source>
        <dbReference type="SAM" id="Phobius"/>
    </source>
</evidence>
<name>A0A644UFS5_9ZZZZ</name>
<feature type="transmembrane region" description="Helical" evidence="1">
    <location>
        <begin position="21"/>
        <end position="44"/>
    </location>
</feature>
<gene>
    <name evidence="2" type="ORF">SDC9_23539</name>
</gene>
<comment type="caution">
    <text evidence="2">The sequence shown here is derived from an EMBL/GenBank/DDBJ whole genome shotgun (WGS) entry which is preliminary data.</text>
</comment>
<evidence type="ECO:0000313" key="2">
    <source>
        <dbReference type="EMBL" id="MPL77682.1"/>
    </source>
</evidence>
<proteinExistence type="predicted"/>
<dbReference type="EMBL" id="VSSQ01000109">
    <property type="protein sequence ID" value="MPL77682.1"/>
    <property type="molecule type" value="Genomic_DNA"/>
</dbReference>